<dbReference type="PROSITE" id="PS51257">
    <property type="entry name" value="PROKAR_LIPOPROTEIN"/>
    <property type="match status" value="1"/>
</dbReference>
<dbReference type="InterPro" id="IPR017853">
    <property type="entry name" value="GH"/>
</dbReference>
<dbReference type="PANTHER" id="PTHR43576">
    <property type="entry name" value="ALPHA-L-ARABINOFURANOSIDASE C-RELATED"/>
    <property type="match status" value="1"/>
</dbReference>
<keyword evidence="1" id="KW-0732">Signal</keyword>
<dbReference type="Gene3D" id="3.20.20.80">
    <property type="entry name" value="Glycosidases"/>
    <property type="match status" value="1"/>
</dbReference>
<evidence type="ECO:0000313" key="4">
    <source>
        <dbReference type="Proteomes" id="UP000184480"/>
    </source>
</evidence>
<dbReference type="SUPFAM" id="SSF51445">
    <property type="entry name" value="(Trans)glycosidases"/>
    <property type="match status" value="1"/>
</dbReference>
<dbReference type="RefSeq" id="WP_062177174.1">
    <property type="nucleotide sequence ID" value="NZ_BBXL01000003.1"/>
</dbReference>
<keyword evidence="4" id="KW-1185">Reference proteome</keyword>
<dbReference type="Proteomes" id="UP000184480">
    <property type="component" value="Unassembled WGS sequence"/>
</dbReference>
<feature type="signal peptide" evidence="1">
    <location>
        <begin position="1"/>
        <end position="19"/>
    </location>
</feature>
<dbReference type="GO" id="GO:0000272">
    <property type="term" value="P:polysaccharide catabolic process"/>
    <property type="evidence" value="ECO:0007669"/>
    <property type="project" value="TreeGrafter"/>
</dbReference>
<feature type="domain" description="Alpha-L-arabinofuranosidase 1 catalytic" evidence="2">
    <location>
        <begin position="70"/>
        <end position="252"/>
    </location>
</feature>
<name>A0A1M4Y1L3_9BACT</name>
<accession>A0A1M4Y1L3</accession>
<evidence type="ECO:0000259" key="2">
    <source>
        <dbReference type="Pfam" id="PF22848"/>
    </source>
</evidence>
<proteinExistence type="predicted"/>
<dbReference type="Pfam" id="PF22848">
    <property type="entry name" value="ASD1_dom"/>
    <property type="match status" value="1"/>
</dbReference>
<evidence type="ECO:0000313" key="3">
    <source>
        <dbReference type="EMBL" id="SHE99463.1"/>
    </source>
</evidence>
<dbReference type="EMBL" id="FQUC01000003">
    <property type="protein sequence ID" value="SHE99463.1"/>
    <property type="molecule type" value="Genomic_DNA"/>
</dbReference>
<protein>
    <recommendedName>
        <fullName evidence="2">Alpha-L-arabinofuranosidase 1 catalytic domain-containing protein</fullName>
    </recommendedName>
</protein>
<dbReference type="STRING" id="1346286.SAMN05444362_10343"/>
<dbReference type="InterPro" id="IPR055235">
    <property type="entry name" value="ASD1_cat"/>
</dbReference>
<sequence length="481" mass="54930">MKGQYNLLLVLIIALGLSACDRESANVVTLNVYPDSIINDVSIHPIGINVNYFMDGGRFPNSEQPVIKSLQDMKVKYLRYPGGEKSDLYMFAPSPYEKSQPTVSRTIGLEDYPGMFSEEGELLFDPLDFDEFMQICDSVGAEPIIVVAADRYLMPAEKGKRPAKRAELIKHAAEWVRYANIKKKYRVQYWMIGNESWNKNNINSTADIYAQDVIDFSKAMKAVDPSILVIPNGDNEEFFKTVITKAGNYIDRLCVSNYGVFSFDNGYQSYSDSVKCLIWPAQTALNAMNKYATKEQLSHWKMIVAEYGTIDWFNKWKGNNDMGHAIVAFDMTGQLLMQPQIEFSCFWNTRWIENESNLRDHDALDKDGNLTPTGTALKIWGNFLGKQMVKSESCDSILTYSSIDRERNSLFVYIVNKRGNVSRVKLNLSNQKNGSLSQAWEYFGKTPEDLNPVWQKKEDTDKYIDLKGYSITVLEYRLNLN</sequence>
<dbReference type="AlphaFoldDB" id="A0A1M4Y1L3"/>
<gene>
    <name evidence="3" type="ORF">SAMN05444362_10343</name>
</gene>
<dbReference type="OrthoDB" id="9758333at2"/>
<evidence type="ECO:0000256" key="1">
    <source>
        <dbReference type="SAM" id="SignalP"/>
    </source>
</evidence>
<reference evidence="4" key="1">
    <citation type="submission" date="2016-11" db="EMBL/GenBank/DDBJ databases">
        <authorList>
            <person name="Varghese N."/>
            <person name="Submissions S."/>
        </authorList>
    </citation>
    <scope>NUCLEOTIDE SEQUENCE [LARGE SCALE GENOMIC DNA]</scope>
    <source>
        <strain evidence="4">DSM 27370</strain>
    </source>
</reference>
<organism evidence="3 4">
    <name type="scientific">Dysgonomonas macrotermitis</name>
    <dbReference type="NCBI Taxonomy" id="1346286"/>
    <lineage>
        <taxon>Bacteria</taxon>
        <taxon>Pseudomonadati</taxon>
        <taxon>Bacteroidota</taxon>
        <taxon>Bacteroidia</taxon>
        <taxon>Bacteroidales</taxon>
        <taxon>Dysgonomonadaceae</taxon>
        <taxon>Dysgonomonas</taxon>
    </lineage>
</organism>
<feature type="chain" id="PRO_5009908388" description="Alpha-L-arabinofuranosidase 1 catalytic domain-containing protein" evidence="1">
    <location>
        <begin position="20"/>
        <end position="481"/>
    </location>
</feature>